<feature type="transmembrane region" description="Helical" evidence="1">
    <location>
        <begin position="334"/>
        <end position="351"/>
    </location>
</feature>
<dbReference type="PANTHER" id="PTHR36840">
    <property type="entry name" value="BLL5714 PROTEIN"/>
    <property type="match status" value="1"/>
</dbReference>
<feature type="transmembrane region" description="Helical" evidence="1">
    <location>
        <begin position="303"/>
        <end position="327"/>
    </location>
</feature>
<keyword evidence="3" id="KW-1185">Reference proteome</keyword>
<sequence>MRTASEGDQVTTLELLFDLVFVFAFTQVTFLMSHGEPPASIAQGVVVLALLWWSWSSFAWLGNQAHANEGVLRAALIVAMAAVFVLSLTIPEAFHDLEGGLYAPIVFACCYAVVRIFHLSTYLVAAGSDAALRRQVLASLLTSALPSIVLLVIGALADEQWRLPIWGAAVVIDLLAIYVTSNIGGSWRVQSVAHFTERHRLVVILALGESIVAIGVGVSLDPITAQIVLGSVLAIGLSVALWWAYFPRIADDAEHLLEMTDGVARAKMASDGYTYLHLPIILGVIITAFGIEEVMGHLGEEHLGWVGASALGGGVALFLVATIAFWLRMSRRLLLARLVAAIVIAAAIPVWSLLPGLWSLACVFALTCTLAVFEAVTSFRTSPESNAHEHTT</sequence>
<reference evidence="2 3" key="1">
    <citation type="journal article" date="2019" name="Int. J. Syst. Evol. Microbiol.">
        <title>The Global Catalogue of Microorganisms (GCM) 10K type strain sequencing project: providing services to taxonomists for standard genome sequencing and annotation.</title>
        <authorList>
            <consortium name="The Broad Institute Genomics Platform"/>
            <consortium name="The Broad Institute Genome Sequencing Center for Infectious Disease"/>
            <person name="Wu L."/>
            <person name="Ma J."/>
        </authorList>
    </citation>
    <scope>NUCLEOTIDE SEQUENCE [LARGE SCALE GENOMIC DNA]</scope>
    <source>
        <strain evidence="2 3">JCM 14902</strain>
    </source>
</reference>
<evidence type="ECO:0000256" key="1">
    <source>
        <dbReference type="SAM" id="Phobius"/>
    </source>
</evidence>
<accession>A0ABN2S4K0</accession>
<dbReference type="Proteomes" id="UP001500326">
    <property type="component" value="Unassembled WGS sequence"/>
</dbReference>
<feature type="transmembrane region" description="Helical" evidence="1">
    <location>
        <begin position="163"/>
        <end position="180"/>
    </location>
</feature>
<proteinExistence type="predicted"/>
<feature type="transmembrane region" description="Helical" evidence="1">
    <location>
        <begin position="201"/>
        <end position="220"/>
    </location>
</feature>
<organism evidence="2 3">
    <name type="scientific">Microbacterium pumilum</name>
    <dbReference type="NCBI Taxonomy" id="344165"/>
    <lineage>
        <taxon>Bacteria</taxon>
        <taxon>Bacillati</taxon>
        <taxon>Actinomycetota</taxon>
        <taxon>Actinomycetes</taxon>
        <taxon>Micrococcales</taxon>
        <taxon>Microbacteriaceae</taxon>
        <taxon>Microbacterium</taxon>
    </lineage>
</organism>
<dbReference type="PANTHER" id="PTHR36840:SF1">
    <property type="entry name" value="BLL5714 PROTEIN"/>
    <property type="match status" value="1"/>
</dbReference>
<name>A0ABN2S4K0_9MICO</name>
<dbReference type="InterPro" id="IPR010640">
    <property type="entry name" value="Low_temperature_requirement_A"/>
</dbReference>
<gene>
    <name evidence="2" type="ORF">GCM10009777_11720</name>
</gene>
<feature type="transmembrane region" description="Helical" evidence="1">
    <location>
        <begin position="12"/>
        <end position="33"/>
    </location>
</feature>
<feature type="transmembrane region" description="Helical" evidence="1">
    <location>
        <begin position="357"/>
        <end position="376"/>
    </location>
</feature>
<feature type="transmembrane region" description="Helical" evidence="1">
    <location>
        <begin position="39"/>
        <end position="58"/>
    </location>
</feature>
<feature type="transmembrane region" description="Helical" evidence="1">
    <location>
        <begin position="70"/>
        <end position="90"/>
    </location>
</feature>
<feature type="transmembrane region" description="Helical" evidence="1">
    <location>
        <begin position="226"/>
        <end position="246"/>
    </location>
</feature>
<keyword evidence="1" id="KW-0812">Transmembrane</keyword>
<feature type="transmembrane region" description="Helical" evidence="1">
    <location>
        <begin position="102"/>
        <end position="124"/>
    </location>
</feature>
<keyword evidence="1" id="KW-1133">Transmembrane helix</keyword>
<evidence type="ECO:0000313" key="2">
    <source>
        <dbReference type="EMBL" id="GAA1979945.1"/>
    </source>
</evidence>
<feature type="transmembrane region" description="Helical" evidence="1">
    <location>
        <begin position="136"/>
        <end position="157"/>
    </location>
</feature>
<comment type="caution">
    <text evidence="2">The sequence shown here is derived from an EMBL/GenBank/DDBJ whole genome shotgun (WGS) entry which is preliminary data.</text>
</comment>
<keyword evidence="1" id="KW-0472">Membrane</keyword>
<dbReference type="Pfam" id="PF06772">
    <property type="entry name" value="LtrA"/>
    <property type="match status" value="1"/>
</dbReference>
<protein>
    <submittedName>
        <fullName evidence="2">Low temperature requirement protein A</fullName>
    </submittedName>
</protein>
<feature type="transmembrane region" description="Helical" evidence="1">
    <location>
        <begin position="273"/>
        <end position="291"/>
    </location>
</feature>
<dbReference type="EMBL" id="BAAAOH010000001">
    <property type="protein sequence ID" value="GAA1979945.1"/>
    <property type="molecule type" value="Genomic_DNA"/>
</dbReference>
<evidence type="ECO:0000313" key="3">
    <source>
        <dbReference type="Proteomes" id="UP001500326"/>
    </source>
</evidence>